<feature type="coiled-coil region" evidence="1">
    <location>
        <begin position="1584"/>
        <end position="1611"/>
    </location>
</feature>
<evidence type="ECO:0008006" key="5">
    <source>
        <dbReference type="Google" id="ProtNLM"/>
    </source>
</evidence>
<feature type="compositionally biased region" description="Acidic residues" evidence="2">
    <location>
        <begin position="2497"/>
        <end position="2506"/>
    </location>
</feature>
<feature type="region of interest" description="Disordered" evidence="2">
    <location>
        <begin position="329"/>
        <end position="364"/>
    </location>
</feature>
<feature type="compositionally biased region" description="Acidic residues" evidence="2">
    <location>
        <begin position="2549"/>
        <end position="2561"/>
    </location>
</feature>
<keyword evidence="4" id="KW-1185">Reference proteome</keyword>
<feature type="compositionally biased region" description="Basic and acidic residues" evidence="2">
    <location>
        <begin position="2538"/>
        <end position="2548"/>
    </location>
</feature>
<feature type="compositionally biased region" description="Pro residues" evidence="2">
    <location>
        <begin position="1406"/>
        <end position="1415"/>
    </location>
</feature>
<feature type="region of interest" description="Disordered" evidence="2">
    <location>
        <begin position="1"/>
        <end position="184"/>
    </location>
</feature>
<comment type="caution">
    <text evidence="3">The sequence shown here is derived from an EMBL/GenBank/DDBJ whole genome shotgun (WGS) entry which is preliminary data.</text>
</comment>
<feature type="compositionally biased region" description="Basic and acidic residues" evidence="2">
    <location>
        <begin position="89"/>
        <end position="102"/>
    </location>
</feature>
<protein>
    <recommendedName>
        <fullName evidence="5">Transport protein USO1</fullName>
    </recommendedName>
</protein>
<feature type="region of interest" description="Disordered" evidence="2">
    <location>
        <begin position="1400"/>
        <end position="1427"/>
    </location>
</feature>
<reference evidence="3" key="2">
    <citation type="submission" date="2023-05" db="EMBL/GenBank/DDBJ databases">
        <authorList>
            <consortium name="Lawrence Berkeley National Laboratory"/>
            <person name="Steindorff A."/>
            <person name="Hensen N."/>
            <person name="Bonometti L."/>
            <person name="Westerberg I."/>
            <person name="Brannstrom I.O."/>
            <person name="Guillou S."/>
            <person name="Cros-Aarteil S."/>
            <person name="Calhoun S."/>
            <person name="Haridas S."/>
            <person name="Kuo A."/>
            <person name="Mondo S."/>
            <person name="Pangilinan J."/>
            <person name="Riley R."/>
            <person name="Labutti K."/>
            <person name="Andreopoulos B."/>
            <person name="Lipzen A."/>
            <person name="Chen C."/>
            <person name="Yanf M."/>
            <person name="Daum C."/>
            <person name="Ng V."/>
            <person name="Clum A."/>
            <person name="Ohm R."/>
            <person name="Martin F."/>
            <person name="Silar P."/>
            <person name="Natvig D."/>
            <person name="Lalanne C."/>
            <person name="Gautier V."/>
            <person name="Ament-Velasquez S.L."/>
            <person name="Kruys A."/>
            <person name="Hutchinson M.I."/>
            <person name="Powell A.J."/>
            <person name="Barry K."/>
            <person name="Miller A.N."/>
            <person name="Grigoriev I.V."/>
            <person name="Debuchy R."/>
            <person name="Gladieux P."/>
            <person name="Thoren M.H."/>
            <person name="Johannesson H."/>
        </authorList>
    </citation>
    <scope>NUCLEOTIDE SEQUENCE</scope>
    <source>
        <strain evidence="3">CBS 757.83</strain>
    </source>
</reference>
<feature type="compositionally biased region" description="Basic and acidic residues" evidence="2">
    <location>
        <begin position="1"/>
        <end position="16"/>
    </location>
</feature>
<sequence length="2594" mass="282952">MAPIERDAPRDLDRPLRHQHSASIDHGRALVPMWDSSDPERAPPPLPLNPQSPSVSRAGTSTAIQTAHAAMAEKARESAALVPHLPTKRLAERPDTSPERPALRPNSHRRMQSIQPASVKDISLMIESGAPRSPEKTERPTTPLRRDNRDTRDPFMEPKEDRQERSRAGTPTPGPSLTPIIRPTAVRRPQHSILGENTPPQSATMLALQNMTTQSNTALQNMTTQSNIAPQSMTTPSNNSTPALKEPETPLANITNGSKALVKPTGSLDSLSTQILTLTDIATTLQKEMALLSRRSRDNATDLLSLKEATNSRDEDIRKSLRELITDVKTRSSATRDPYGGPLLLEGRHQTSSPTQLSKSVPRPFSLPRIPSPNSFAASFDRESLLSTPSLVSDAPSPATVALLEKIIREMGTKEGQDTLLHRLTELADKLTGMATSGKVEELTRLVKSSQHQAVVPAAGGGRGGGGDGGVRDRNWSFDDDDDMSRRGALDFLQAAASASQASRLLPGQEGTAYRGADVLNDDLLKAIRSVKDSVAQGGGLTAEVKALVRELRGEVLGMGREIGRRMDEVAEKNSDQPEAVTKAEMTRVVEQGLSEMSQQMNSMLREHRRQSAATNASRESSVDYKEIYNSVRAALKDTQATKPRAAELRREDVLQAVKDAWEKYKPEIEIQQIGLERDEVLTCLQEGLRAYAPRDDRPPGATRDEVFQAVVEGLRHFVPPKVEIPATLSRDEILDAVRECLEEFEFPVAPSAMGNEVTREDMLDAVKEGLHSFEFPAPPPPPPPPPVSDLTRDDVLDAVNEGLQALDFSSIYSNALVPQSVSKGDVADAVKTGLKSLDFSGDVLDAVKDGLDAFDIPVNVSQSVMQALQSFDFSAAVVSSIPRPDLSRVDVADAVKEGIECLDINNSVTLAVKQALKGFDLTSAHSSALVPRSADVPPPQPDLSRVDIADAVKEGLASVDLSKDVTDAVKTALAGFDFSGFSSALVARPDLSRLDVVDAVKEGLDTVNLSRDVADAVKRVLEAFDFAASTSAVAARPDLSRVDVLDAVKEGLESLDLSADLGHAVKKELNSFDFSSIQSNALVPPGGENNEVLRRLLEIKEVLQAEIKAASEEAKKNISANALGTEQILDATKDGFEKLRQEIQDYADLAKDDFDPEHIVDQVLSSLDGFRDDLADLVTRSSESSKRMMKEEIESLRDAVNGQLVPALPQPANNNKEILDALHDGLHGLRSEISTRPIAGLTEILDALQEGLGDLRTSINNLRDKPADLTANDEILDALKEGLDTVRSEIDTLREETRNDRQLATIDDTANAVVPAEQMVKHDDIKKLEVLITQLGIKVEAMESAPKPDVTSLSKEDLAGMEKTLKDVAASVAAMPNREPFEALEESIRKIQETVNDLAAKEAAAPPPPPPPPAASSGTDAASKEDVEAIETILRNTKARLEDFMDGEQAVRKDHIDNLETVLLEARESVSGVASQFDGVSRKEQIDALETLMFETRESLGGVATQMDSLSRKEDVAMVESLVTQVVAAFDEMKERHEKALDDPERITKTDVEAVEAVCLDTKSLIEQIQKVDLVSLPSKEDIEALETRLENLRERLDLHADANVKAFEERQAETVGVGATVTEVKAALEELQTVMRSKLEDGARGIDSIHSILDALGDSVRKNDSIGDDVKEVLDTLKLEFEDSKTGLVGVKIELDEKVQTAADTLLAKLEERMTELMTKYEDLQLIQDDRATKSEARDLEMEAAVSGTKAIAEELKSLVDTLGTAVTDSMEKMEEASKTVFERVEDLVNKSDESHTDAKAEHQLTREQVQEAIGKVEGLQGQVSEYQPKILETVQEVMLVLAQHYEHLRSSTMAIQERVEHPLLPPPPEKYDDTAVVEKLDALVGHTQVADKAFEHLETLDQVHAQVKATAAELAAFLAAQTQRIADEHEDREKTLQETTIALERRREEKEQVEALIAALREEEARLKESITIALPEEQSKITEQFLANLMAGESRLKEATSGLLEEQALLKETFLANLKEEQARLMETNVALKEEQDKLKETFMANLRDEEARLKDMNDALRDEQQVLKDTFLANLREEEALLKDLNAGLREEQERLRESFVANFKEEELRLRVANEALRREQEQIKTTLKEEQERFKVELLANLMEEEARLKDSNAALREEQELLRVHFLATLREEEDRVKDGLASLRVEQDNLGRQKTRLTADLSSLDTALRLRREELHDMEARAESLERRILEGVMDHSRVLLMAKTNRAAAAGAAQRPNGNTGRDSMLSRKRVSSAHKSTAAADVGTPSSTTSGANEKPRSAIKMAMSARSKANHNNNNSNSSSTTHHNGAPSQTTTTGASNRRILSLSQITHNVPAGGMKRSQSVRTAAARGGGMRKSSWTPAVPAVPAAAAAASKGYGDLGSGGLGDLGDDKENAGSGGLGMGMDLREGDEDVYDDDYNRDKECGVEVEMKGQQQQQQSVSSPSVDDIAAVLEEVHGAAAGSADAADLADDDDDNEGSLFSDVGDEAEGDARSLRRSSHGTTVVTPAEDEHGEILREGEQEEEEDDVDDVASDWTESVVGRESDVGLGGMENGREGSVPVAAAS</sequence>
<reference evidence="3" key="1">
    <citation type="journal article" date="2023" name="Mol. Phylogenet. Evol.">
        <title>Genome-scale phylogeny and comparative genomics of the fungal order Sordariales.</title>
        <authorList>
            <person name="Hensen N."/>
            <person name="Bonometti L."/>
            <person name="Westerberg I."/>
            <person name="Brannstrom I.O."/>
            <person name="Guillou S."/>
            <person name="Cros-Aarteil S."/>
            <person name="Calhoun S."/>
            <person name="Haridas S."/>
            <person name="Kuo A."/>
            <person name="Mondo S."/>
            <person name="Pangilinan J."/>
            <person name="Riley R."/>
            <person name="LaButti K."/>
            <person name="Andreopoulos B."/>
            <person name="Lipzen A."/>
            <person name="Chen C."/>
            <person name="Yan M."/>
            <person name="Daum C."/>
            <person name="Ng V."/>
            <person name="Clum A."/>
            <person name="Steindorff A."/>
            <person name="Ohm R.A."/>
            <person name="Martin F."/>
            <person name="Silar P."/>
            <person name="Natvig D.O."/>
            <person name="Lalanne C."/>
            <person name="Gautier V."/>
            <person name="Ament-Velasquez S.L."/>
            <person name="Kruys A."/>
            <person name="Hutchinson M.I."/>
            <person name="Powell A.J."/>
            <person name="Barry K."/>
            <person name="Miller A.N."/>
            <person name="Grigoriev I.V."/>
            <person name="Debuchy R."/>
            <person name="Gladieux P."/>
            <person name="Hiltunen Thoren M."/>
            <person name="Johannesson H."/>
        </authorList>
    </citation>
    <scope>NUCLEOTIDE SEQUENCE</scope>
    <source>
        <strain evidence="3">CBS 757.83</strain>
    </source>
</reference>
<evidence type="ECO:0000313" key="3">
    <source>
        <dbReference type="EMBL" id="KAK4101811.1"/>
    </source>
</evidence>
<organism evidence="3 4">
    <name type="scientific">Parathielavia hyrcaniae</name>
    <dbReference type="NCBI Taxonomy" id="113614"/>
    <lineage>
        <taxon>Eukaryota</taxon>
        <taxon>Fungi</taxon>
        <taxon>Dikarya</taxon>
        <taxon>Ascomycota</taxon>
        <taxon>Pezizomycotina</taxon>
        <taxon>Sordariomycetes</taxon>
        <taxon>Sordariomycetidae</taxon>
        <taxon>Sordariales</taxon>
        <taxon>Chaetomiaceae</taxon>
        <taxon>Parathielavia</taxon>
    </lineage>
</organism>
<keyword evidence="1" id="KW-0175">Coiled coil</keyword>
<feature type="region of interest" description="Disordered" evidence="2">
    <location>
        <begin position="2481"/>
        <end position="2594"/>
    </location>
</feature>
<dbReference type="EMBL" id="MU863633">
    <property type="protein sequence ID" value="KAK4101811.1"/>
    <property type="molecule type" value="Genomic_DNA"/>
</dbReference>
<feature type="compositionally biased region" description="Basic and acidic residues" evidence="2">
    <location>
        <begin position="133"/>
        <end position="167"/>
    </location>
</feature>
<accession>A0AAN6Q2V7</accession>
<feature type="coiled-coil region" evidence="1">
    <location>
        <begin position="1922"/>
        <end position="1973"/>
    </location>
</feature>
<feature type="coiled-coil region" evidence="1">
    <location>
        <begin position="1246"/>
        <end position="1297"/>
    </location>
</feature>
<dbReference type="PANTHER" id="PTHR23159:SF60">
    <property type="entry name" value="SPINDLE ASSEMBLY ABNORMAL PROTEIN 4"/>
    <property type="match status" value="1"/>
</dbReference>
<feature type="compositionally biased region" description="Polar residues" evidence="2">
    <location>
        <begin position="350"/>
        <end position="359"/>
    </location>
</feature>
<proteinExistence type="predicted"/>
<name>A0AAN6Q2V7_9PEZI</name>
<evidence type="ECO:0000256" key="2">
    <source>
        <dbReference type="SAM" id="MobiDB-lite"/>
    </source>
</evidence>
<dbReference type="Proteomes" id="UP001305647">
    <property type="component" value="Unassembled WGS sequence"/>
</dbReference>
<feature type="compositionally biased region" description="Low complexity" evidence="2">
    <location>
        <begin position="2322"/>
        <end position="2337"/>
    </location>
</feature>
<feature type="compositionally biased region" description="Polar residues" evidence="2">
    <location>
        <begin position="2339"/>
        <end position="2349"/>
    </location>
</feature>
<feature type="region of interest" description="Disordered" evidence="2">
    <location>
        <begin position="2258"/>
        <end position="2350"/>
    </location>
</feature>
<evidence type="ECO:0000256" key="1">
    <source>
        <dbReference type="SAM" id="Coils"/>
    </source>
</evidence>
<evidence type="ECO:0000313" key="4">
    <source>
        <dbReference type="Proteomes" id="UP001305647"/>
    </source>
</evidence>
<feature type="coiled-coil region" evidence="1">
    <location>
        <begin position="2019"/>
        <end position="2169"/>
    </location>
</feature>
<gene>
    <name evidence="3" type="ORF">N658DRAFT_38641</name>
</gene>
<dbReference type="PANTHER" id="PTHR23159">
    <property type="entry name" value="CENTROSOMAL PROTEIN 2"/>
    <property type="match status" value="1"/>
</dbReference>